<evidence type="ECO:0000313" key="8">
    <source>
        <dbReference type="Proteomes" id="UP000283523"/>
    </source>
</evidence>
<dbReference type="EMBL" id="QXED01000009">
    <property type="protein sequence ID" value="RIV19078.1"/>
    <property type="molecule type" value="Genomic_DNA"/>
</dbReference>
<evidence type="ECO:0000256" key="2">
    <source>
        <dbReference type="ARBA" id="ARBA00008954"/>
    </source>
</evidence>
<dbReference type="AlphaFoldDB" id="A0A418M0R7"/>
<sequence length="439" mass="47537">MTSQELLQRRNAVVPKAMVMSAPLDAAYAQGATFVSHDGREFIDFSGGIGVLNAGHCPEPVVRAISEQAGKLMHTFFNLLTHEPYVLLAEKLVEILPHGEATKVMMVNSGAEAVENAIKIARQATGRQGIICYTGGFHGRTMMGMTLTSKVSYKLGCGPFAPEVYRIPFPDYYHNGRGLDVDEFVEQELADFRKYLSSVVAPENVAAVILEPVQGEGGFYVTPRRYLQGLRQLCDEYGILLILDEVQSGFGRTGRWAAYEHYGVVPDISTWAKSMGSGIPIACVMGKAEVMDKAKPGTIGGTYAGNPVACAGALATIEYMQQIDINRLGEEVGKTVYAFFKDLQRDCSAIGDVRGLGAMVGLELVKNGDPNQPDPVLTSRLVGACAQRGLFLISAGVYGNVIRVLSPLVISDELLHKGLGILREELLRLYREQSVLAGV</sequence>
<keyword evidence="4 7" id="KW-0808">Transferase</keyword>
<dbReference type="SUPFAM" id="SSF53383">
    <property type="entry name" value="PLP-dependent transferases"/>
    <property type="match status" value="1"/>
</dbReference>
<dbReference type="Proteomes" id="UP000283523">
    <property type="component" value="Unassembled WGS sequence"/>
</dbReference>
<accession>A0A418M0R7</accession>
<evidence type="ECO:0000256" key="1">
    <source>
        <dbReference type="ARBA" id="ARBA00001933"/>
    </source>
</evidence>
<evidence type="ECO:0000256" key="5">
    <source>
        <dbReference type="ARBA" id="ARBA00022898"/>
    </source>
</evidence>
<keyword evidence="8" id="KW-1185">Reference proteome</keyword>
<dbReference type="GO" id="GO:0030170">
    <property type="term" value="F:pyridoxal phosphate binding"/>
    <property type="evidence" value="ECO:0007669"/>
    <property type="project" value="InterPro"/>
</dbReference>
<dbReference type="GO" id="GO:0008483">
    <property type="term" value="F:transaminase activity"/>
    <property type="evidence" value="ECO:0007669"/>
    <property type="project" value="UniProtKB-KW"/>
</dbReference>
<dbReference type="InterPro" id="IPR015421">
    <property type="entry name" value="PyrdxlP-dep_Trfase_major"/>
</dbReference>
<dbReference type="OrthoDB" id="9807885at2"/>
<dbReference type="PANTHER" id="PTHR11986">
    <property type="entry name" value="AMINOTRANSFERASE CLASS III"/>
    <property type="match status" value="1"/>
</dbReference>
<evidence type="ECO:0000256" key="3">
    <source>
        <dbReference type="ARBA" id="ARBA00022576"/>
    </source>
</evidence>
<dbReference type="InterPro" id="IPR015422">
    <property type="entry name" value="PyrdxlP-dep_Trfase_small"/>
</dbReference>
<evidence type="ECO:0000256" key="4">
    <source>
        <dbReference type="ARBA" id="ARBA00022679"/>
    </source>
</evidence>
<dbReference type="PROSITE" id="PS00600">
    <property type="entry name" value="AA_TRANSFER_CLASS_3"/>
    <property type="match status" value="1"/>
</dbReference>
<evidence type="ECO:0000256" key="6">
    <source>
        <dbReference type="RuleBase" id="RU003560"/>
    </source>
</evidence>
<dbReference type="InterPro" id="IPR005814">
    <property type="entry name" value="Aminotrans_3"/>
</dbReference>
<dbReference type="InterPro" id="IPR049704">
    <property type="entry name" value="Aminotrans_3_PPA_site"/>
</dbReference>
<organism evidence="7 8">
    <name type="scientific">Fibrisoma montanum</name>
    <dbReference type="NCBI Taxonomy" id="2305895"/>
    <lineage>
        <taxon>Bacteria</taxon>
        <taxon>Pseudomonadati</taxon>
        <taxon>Bacteroidota</taxon>
        <taxon>Cytophagia</taxon>
        <taxon>Cytophagales</taxon>
        <taxon>Spirosomataceae</taxon>
        <taxon>Fibrisoma</taxon>
    </lineage>
</organism>
<gene>
    <name evidence="7" type="ORF">DYU11_26655</name>
</gene>
<keyword evidence="3 7" id="KW-0032">Aminotransferase</keyword>
<comment type="caution">
    <text evidence="7">The sequence shown here is derived from an EMBL/GenBank/DDBJ whole genome shotgun (WGS) entry which is preliminary data.</text>
</comment>
<dbReference type="Gene3D" id="3.40.640.10">
    <property type="entry name" value="Type I PLP-dependent aspartate aminotransferase-like (Major domain)"/>
    <property type="match status" value="1"/>
</dbReference>
<dbReference type="Pfam" id="PF00202">
    <property type="entry name" value="Aminotran_3"/>
    <property type="match status" value="1"/>
</dbReference>
<dbReference type="PANTHER" id="PTHR11986:SF58">
    <property type="entry name" value="LEUCINE_METHIONINE RACEMASE"/>
    <property type="match status" value="1"/>
</dbReference>
<proteinExistence type="inferred from homology"/>
<dbReference type="InterPro" id="IPR050103">
    <property type="entry name" value="Class-III_PLP-dep_AT"/>
</dbReference>
<dbReference type="InterPro" id="IPR015424">
    <property type="entry name" value="PyrdxlP-dep_Trfase"/>
</dbReference>
<dbReference type="CDD" id="cd00610">
    <property type="entry name" value="OAT_like"/>
    <property type="match status" value="1"/>
</dbReference>
<protein>
    <submittedName>
        <fullName evidence="7">Aminotransferase class III-fold pyridoxal phosphate-dependent enzyme</fullName>
    </submittedName>
</protein>
<keyword evidence="5 6" id="KW-0663">Pyridoxal phosphate</keyword>
<dbReference type="RefSeq" id="WP_119670788.1">
    <property type="nucleotide sequence ID" value="NZ_QXED01000009.1"/>
</dbReference>
<evidence type="ECO:0000313" key="7">
    <source>
        <dbReference type="EMBL" id="RIV19078.1"/>
    </source>
</evidence>
<comment type="similarity">
    <text evidence="2 6">Belongs to the class-III pyridoxal-phosphate-dependent aminotransferase family.</text>
</comment>
<dbReference type="Gene3D" id="3.90.1150.10">
    <property type="entry name" value="Aspartate Aminotransferase, domain 1"/>
    <property type="match status" value="1"/>
</dbReference>
<reference evidence="7 8" key="1">
    <citation type="submission" date="2018-08" db="EMBL/GenBank/DDBJ databases">
        <title>Fibrisoma montanum sp. nov., isolated from Danxia mountain soil.</title>
        <authorList>
            <person name="Huang Y."/>
        </authorList>
    </citation>
    <scope>NUCLEOTIDE SEQUENCE [LARGE SCALE GENOMIC DNA]</scope>
    <source>
        <strain evidence="7 8">HYT19</strain>
    </source>
</reference>
<dbReference type="GO" id="GO:0042802">
    <property type="term" value="F:identical protein binding"/>
    <property type="evidence" value="ECO:0007669"/>
    <property type="project" value="TreeGrafter"/>
</dbReference>
<comment type="cofactor">
    <cofactor evidence="1">
        <name>pyridoxal 5'-phosphate</name>
        <dbReference type="ChEBI" id="CHEBI:597326"/>
    </cofactor>
</comment>
<dbReference type="FunFam" id="3.40.640.10:FF:000013">
    <property type="entry name" value="4-aminobutyrate aminotransferase"/>
    <property type="match status" value="1"/>
</dbReference>
<name>A0A418M0R7_9BACT</name>